<comment type="subunit">
    <text evidence="1">Self-associates forming complexes of several hundred monomers.</text>
</comment>
<name>A0A5N4AQB1_PHOPY</name>
<dbReference type="InParanoid" id="A0A5N4AQB1"/>
<dbReference type="PANTHER" id="PTHR23098:SF16">
    <property type="entry name" value="REGULATORY PROTEIN ZESTE"/>
    <property type="match status" value="1"/>
</dbReference>
<keyword evidence="8" id="KW-1185">Reference proteome</keyword>
<dbReference type="Proteomes" id="UP000327044">
    <property type="component" value="Unassembled WGS sequence"/>
</dbReference>
<evidence type="ECO:0000256" key="3">
    <source>
        <dbReference type="ARBA" id="ARBA00023015"/>
    </source>
</evidence>
<evidence type="ECO:0000256" key="5">
    <source>
        <dbReference type="ARBA" id="ARBA00025466"/>
    </source>
</evidence>
<dbReference type="EMBL" id="VVIM01000005">
    <property type="protein sequence ID" value="KAB0799453.1"/>
    <property type="molecule type" value="Genomic_DNA"/>
</dbReference>
<keyword evidence="4" id="KW-0804">Transcription</keyword>
<dbReference type="PANTHER" id="PTHR23098">
    <property type="entry name" value="AGAP001331-PA-RELATED"/>
    <property type="match status" value="1"/>
</dbReference>
<comment type="function">
    <text evidence="5">Involved in transvection phenomena (= synapsis-dependent gene expression), where the synaptic pairing of chromosomes carrying genes with which zeste interacts influences the expression of these genes. Zeste binds to DNA and stimulates transcription from a nearby promoter.</text>
</comment>
<sequence length="313" mass="35534">MSEKKKKERSANFSPTEIDLLVKLVSQHAKVIECKKTDAATWKDKENEWEQLALEYNSANSTCPRNVKSLKTKYECLKKDIKKKVALQKQSLYQTGGGASKDIIFTPTEEILISIITFSIQGLSSRSDCDQVINNENIKHSVVVSEPPDVELDIVEDIPIMDIDVILESDTTLLPPMPSVASTSQNFVAVELPSTSTTEPTVETNWAKWNPSSLRKPVSKSLKVTPKKNKMWATRKEAMENITNLSASKGDLIKLQCESIILENDQKKILQEINLKKAKLELQSMRLDVKNKLIEKKIKLEQLMYFRNRNKKL</sequence>
<dbReference type="InterPro" id="IPR028002">
    <property type="entry name" value="Myb_DNA-bind_5"/>
</dbReference>
<evidence type="ECO:0000259" key="6">
    <source>
        <dbReference type="Pfam" id="PF13873"/>
    </source>
</evidence>
<evidence type="ECO:0000256" key="1">
    <source>
        <dbReference type="ARBA" id="ARBA00011764"/>
    </source>
</evidence>
<reference evidence="7 8" key="1">
    <citation type="journal article" date="2018" name="Elife">
        <title>Firefly genomes illuminate parallel origins of bioluminescence in beetles.</title>
        <authorList>
            <person name="Fallon T.R."/>
            <person name="Lower S.E."/>
            <person name="Chang C.H."/>
            <person name="Bessho-Uehara M."/>
            <person name="Martin G.J."/>
            <person name="Bewick A.J."/>
            <person name="Behringer M."/>
            <person name="Debat H.J."/>
            <person name="Wong I."/>
            <person name="Day J.C."/>
            <person name="Suvorov A."/>
            <person name="Silva C.J."/>
            <person name="Stanger-Hall K.F."/>
            <person name="Hall D.W."/>
            <person name="Schmitz R.J."/>
            <person name="Nelson D.R."/>
            <person name="Lewis S.M."/>
            <person name="Shigenobu S."/>
            <person name="Bybee S.M."/>
            <person name="Larracuente A.M."/>
            <person name="Oba Y."/>
            <person name="Weng J.K."/>
        </authorList>
    </citation>
    <scope>NUCLEOTIDE SEQUENCE [LARGE SCALE GENOMIC DNA]</scope>
    <source>
        <strain evidence="7">1611_PpyrPB1</strain>
        <tissue evidence="7">Whole body</tissue>
    </source>
</reference>
<dbReference type="Pfam" id="PF13873">
    <property type="entry name" value="Myb_DNA-bind_5"/>
    <property type="match status" value="1"/>
</dbReference>
<evidence type="ECO:0000256" key="4">
    <source>
        <dbReference type="ARBA" id="ARBA00023163"/>
    </source>
</evidence>
<evidence type="ECO:0000313" key="7">
    <source>
        <dbReference type="EMBL" id="KAB0799453.1"/>
    </source>
</evidence>
<feature type="domain" description="Myb/SANT-like DNA-binding" evidence="6">
    <location>
        <begin position="9"/>
        <end position="86"/>
    </location>
</feature>
<organism evidence="7 8">
    <name type="scientific">Photinus pyralis</name>
    <name type="common">Common eastern firefly</name>
    <name type="synonym">Lampyris pyralis</name>
    <dbReference type="NCBI Taxonomy" id="7054"/>
    <lineage>
        <taxon>Eukaryota</taxon>
        <taxon>Metazoa</taxon>
        <taxon>Ecdysozoa</taxon>
        <taxon>Arthropoda</taxon>
        <taxon>Hexapoda</taxon>
        <taxon>Insecta</taxon>
        <taxon>Pterygota</taxon>
        <taxon>Neoptera</taxon>
        <taxon>Endopterygota</taxon>
        <taxon>Coleoptera</taxon>
        <taxon>Polyphaga</taxon>
        <taxon>Elateriformia</taxon>
        <taxon>Elateroidea</taxon>
        <taxon>Lampyridae</taxon>
        <taxon>Lampyrinae</taxon>
        <taxon>Photinus</taxon>
    </lineage>
</organism>
<protein>
    <recommendedName>
        <fullName evidence="2">Regulatory protein zeste</fullName>
    </recommendedName>
</protein>
<accession>A0A5N4AQB1</accession>
<keyword evidence="3" id="KW-0805">Transcription regulation</keyword>
<dbReference type="GO" id="GO:0005634">
    <property type="term" value="C:nucleus"/>
    <property type="evidence" value="ECO:0007669"/>
    <property type="project" value="TreeGrafter"/>
</dbReference>
<comment type="caution">
    <text evidence="7">The sequence shown here is derived from an EMBL/GenBank/DDBJ whole genome shotgun (WGS) entry which is preliminary data.</text>
</comment>
<gene>
    <name evidence="7" type="ORF">PPYR_07333</name>
</gene>
<proteinExistence type="predicted"/>
<evidence type="ECO:0000313" key="8">
    <source>
        <dbReference type="Proteomes" id="UP000327044"/>
    </source>
</evidence>
<evidence type="ECO:0000256" key="2">
    <source>
        <dbReference type="ARBA" id="ARBA00016807"/>
    </source>
</evidence>
<dbReference type="AlphaFoldDB" id="A0A5N4AQB1"/>